<dbReference type="InterPro" id="IPR006171">
    <property type="entry name" value="TOPRIM_dom"/>
</dbReference>
<dbReference type="FunFam" id="3.90.199.10:FF:000002">
    <property type="entry name" value="DNA topoisomerase 2"/>
    <property type="match status" value="1"/>
</dbReference>
<accession>X1Z8P6</accession>
<dbReference type="FunFam" id="3.30.230.10:FF:000008">
    <property type="entry name" value="DNA topoisomerase 2"/>
    <property type="match status" value="1"/>
</dbReference>
<feature type="compositionally biased region" description="Basic and acidic residues" evidence="18">
    <location>
        <begin position="1349"/>
        <end position="1358"/>
    </location>
</feature>
<evidence type="ECO:0000259" key="19">
    <source>
        <dbReference type="PROSITE" id="PS50880"/>
    </source>
</evidence>
<dbReference type="SMART" id="SM00433">
    <property type="entry name" value="TOP2c"/>
    <property type="match status" value="1"/>
</dbReference>
<dbReference type="Gene3D" id="3.40.50.670">
    <property type="match status" value="1"/>
</dbReference>
<dbReference type="PANTHER" id="PTHR10169:SF38">
    <property type="entry name" value="DNA TOPOISOMERASE 2"/>
    <property type="match status" value="1"/>
</dbReference>
<dbReference type="InterPro" id="IPR001241">
    <property type="entry name" value="Topo_IIA"/>
</dbReference>
<reference evidence="21" key="3">
    <citation type="submission" date="2015-06" db="UniProtKB">
        <authorList>
            <consortium name="EnsemblMetazoa"/>
        </authorList>
    </citation>
    <scope>IDENTIFICATION</scope>
</reference>
<dbReference type="InterPro" id="IPR002205">
    <property type="entry name" value="Topo_IIA_dom_A"/>
</dbReference>
<reference evidence="22" key="1">
    <citation type="submission" date="2012-12" db="EMBL/GenBank/DDBJ databases">
        <authorList>
            <person name="Hellsten U."/>
            <person name="Grimwood J."/>
            <person name="Chapman J.A."/>
            <person name="Shapiro H."/>
            <person name="Aerts A."/>
            <person name="Otillar R.P."/>
            <person name="Terry A.Y."/>
            <person name="Boore J.L."/>
            <person name="Simakov O."/>
            <person name="Marletaz F."/>
            <person name="Cho S.-J."/>
            <person name="Edsinger-Gonzales E."/>
            <person name="Havlak P."/>
            <person name="Kuo D.-H."/>
            <person name="Larsson T."/>
            <person name="Lv J."/>
            <person name="Arendt D."/>
            <person name="Savage R."/>
            <person name="Osoegawa K."/>
            <person name="de Jong P."/>
            <person name="Lindberg D.R."/>
            <person name="Seaver E.C."/>
            <person name="Weisblat D.A."/>
            <person name="Putnam N.H."/>
            <person name="Grigoriev I.V."/>
            <person name="Rokhsar D.S."/>
        </authorList>
    </citation>
    <scope>NUCLEOTIDE SEQUENCE</scope>
    <source>
        <strain evidence="22">I ESC-2004</strain>
    </source>
</reference>
<comment type="cofactor">
    <cofactor evidence="3">
        <name>Mn(2+)</name>
        <dbReference type="ChEBI" id="CHEBI:29035"/>
    </cofactor>
</comment>
<evidence type="ECO:0000256" key="13">
    <source>
        <dbReference type="ARBA" id="ARBA00023235"/>
    </source>
</evidence>
<evidence type="ECO:0000259" key="20">
    <source>
        <dbReference type="PROSITE" id="PS52040"/>
    </source>
</evidence>
<evidence type="ECO:0000256" key="2">
    <source>
        <dbReference type="ARBA" id="ARBA00001913"/>
    </source>
</evidence>
<evidence type="ECO:0000256" key="9">
    <source>
        <dbReference type="ARBA" id="ARBA00022840"/>
    </source>
</evidence>
<dbReference type="EC" id="5.6.2.2" evidence="16"/>
<dbReference type="Gene3D" id="3.30.1490.30">
    <property type="match status" value="1"/>
</dbReference>
<dbReference type="InterPro" id="IPR013758">
    <property type="entry name" value="Topo_IIA_A/C_ab"/>
</dbReference>
<feature type="compositionally biased region" description="Low complexity" evidence="18">
    <location>
        <begin position="1381"/>
        <end position="1397"/>
    </location>
</feature>
<dbReference type="GO" id="GO:0046872">
    <property type="term" value="F:metal ion binding"/>
    <property type="evidence" value="ECO:0007669"/>
    <property type="project" value="UniProtKB-KW"/>
</dbReference>
<feature type="compositionally biased region" description="Basic residues" evidence="18">
    <location>
        <begin position="1434"/>
        <end position="1444"/>
    </location>
</feature>
<dbReference type="InterPro" id="IPR013760">
    <property type="entry name" value="Topo_IIA-like_dom_sf"/>
</dbReference>
<dbReference type="Pfam" id="PF01751">
    <property type="entry name" value="Toprim"/>
    <property type="match status" value="1"/>
</dbReference>
<evidence type="ECO:0000256" key="3">
    <source>
        <dbReference type="ARBA" id="ARBA00001936"/>
    </source>
</evidence>
<comment type="function">
    <text evidence="16">Control of topological states of DNA by transient breakage and subsequent rejoining of DNA strands. Topoisomerase II makes double-strand breaks.</text>
</comment>
<dbReference type="InterPro" id="IPR013759">
    <property type="entry name" value="Topo_IIA_B_C"/>
</dbReference>
<dbReference type="GO" id="GO:0000819">
    <property type="term" value="P:sister chromatid segregation"/>
    <property type="evidence" value="ECO:0007669"/>
    <property type="project" value="TreeGrafter"/>
</dbReference>
<keyword evidence="12 15" id="KW-0238">DNA-binding</keyword>
<dbReference type="Gene3D" id="1.10.268.10">
    <property type="entry name" value="Topoisomerase, domain 3"/>
    <property type="match status" value="1"/>
</dbReference>
<sequence length="1533" mass="173183">MWVWDAADECMVQREITFVPGLYKIFDEILVNAADNKMRDPKGMNTIKIDIDSESNKIKIWNNGKGIPVVEHQKEKMYVPTLIFGHLLTSSNYDDTEKKVVGGRNGYGAKLCNIFSSKFIVETSSHEYKKAFKQSWSANMMKAGEVKIIPSKGDDYTCITFHPDLAKFKMEKLDADTIALFTRRAYDMCGSSKGVKVFLNGKRLPIKGFKDYVDLYIKNKMDDTNTPLKLVHEVVNDRWEVGITLSDKGFQQVSFVNSIATTKGGRHVDYVADQVVSKLVEVVKKKEKNAGINIKPFQVKNHLWVFVNCLIENPSFDSQTKENMTLQMKQFGSKCSFTDKFITQVNKCGIVESIQSWMRFKQQAQLSKKMSATKTNKLKGVPKLDDANDAGTKHSLECSLILTEGDSAKTLAVAGLGVVGRDRFGVFPLRGKVLNVREASHKQIMENAEINNVIKIMGLRYNEKYPTPESLKTLRYGKIIIMTDQDQDGSHIKGLLVNFIHHNWPNLLKHKFLEEFITPIIKVTKRNDEKSFYSLPEFEEWKSQTDNWHTWKVKYYKGLGTSTSKEAKEYFSDMRRHLIPFKYSGPDDDASIELAFSRKRIDDRKEWLTNWMEERKRRSELGLPELFLYGKNTRSITYNEFVNRELILFSNADNERSIPSLVDGLKPGQRKVMFTCFKRNLVKEIKVAQFAGSVAELSSYHHGEQSLMSTIITLAQNYVGSNNINLLQPNGQFGTRLHGGKDAASPRYIFTQLSPLTRLMFHVNDDPLLKFLYDDNLRIEPEWYVPILPTVLVNGSEGIGTGWSTKIPNYDAREICANIERMLDGLDPLPMLPSYKNFRGTIEQLEDQKYVVHGEVAILDNQTIEITELPIRTWTQAYKESVLEPMLLGTDKVPPQITDYKEYHTDATVRFVVKMTPEKLAAAEEKGLHKLFKLQTTIATSSMVLFDSNGCIKRYENVQDILKEFFDLRKEFYGKRKDYLEGMLGAESLKLDNIARFICEKIDGVIVIENKPKKEIIQMLVRRGFESDPVKAWKESQKDLAVDEVATTEDEESQNARTDTSGPDFNYLLNMPLWNLTKEKKDELVKTRDAKAEELFQLRKKSPVDLWRDDLKVFLDELEKFEKKEKEEEALGLHKASKPKGVAATFGRAKKALKIETIPSPRGQRVMPRIDPSMISKAEAAATRKKKAQVKKETAALNFDDDAGDDSDEPKSLAERLGTKSPMAEGKTKKEAKVTKPRVKKDKTPTSANSRKKGKSPRKKNPWSDSEEEEGFSDASDLSDKMDMSFDEIVPARSRGPRRVAAAKKAKYLDSDDEDEEKFSSDNDDNMKTNKGAGISDDSDFEAPAVENMSHEQRDNEVFGKTSEAATVLSSDEDDDIPITKAAPKMAPAAKKPAAAATVLSSDEDDDIPITKAAPKKAPAAKAKKAPAKAAAPAKKKPAPKRKKAAFDSESEDEKPKKGRVSKKPAFVDSEDSDEDFCSAPKRSAPAKKKVVESDEDFGLDDSVVLPSRGARAGRARVTKKYNFGDSDDDSDY</sequence>
<dbReference type="CDD" id="cd03481">
    <property type="entry name" value="TopoIIA_Trans_ScTopoIIA"/>
    <property type="match status" value="1"/>
</dbReference>
<dbReference type="GO" id="GO:0005524">
    <property type="term" value="F:ATP binding"/>
    <property type="evidence" value="ECO:0007669"/>
    <property type="project" value="UniProtKB-UniRule"/>
</dbReference>
<comment type="subunit">
    <text evidence="16">Homodimer.</text>
</comment>
<dbReference type="Pfam" id="PF00204">
    <property type="entry name" value="DNA_gyraseB"/>
    <property type="match status" value="1"/>
</dbReference>
<evidence type="ECO:0000256" key="10">
    <source>
        <dbReference type="ARBA" id="ARBA00022842"/>
    </source>
</evidence>
<dbReference type="FunFam" id="3.30.1490.30:FF:000001">
    <property type="entry name" value="DNA topoisomerase 2"/>
    <property type="match status" value="1"/>
</dbReference>
<dbReference type="FunFam" id="3.40.50.670:FF:000001">
    <property type="entry name" value="DNA topoisomerase 2"/>
    <property type="match status" value="2"/>
</dbReference>
<evidence type="ECO:0000256" key="4">
    <source>
        <dbReference type="ARBA" id="ARBA00001946"/>
    </source>
</evidence>
<evidence type="ECO:0000256" key="18">
    <source>
        <dbReference type="SAM" id="MobiDB-lite"/>
    </source>
</evidence>
<dbReference type="InterPro" id="IPR003594">
    <property type="entry name" value="HATPase_dom"/>
</dbReference>
<dbReference type="PROSITE" id="PS00177">
    <property type="entry name" value="TOPOISOMERASE_II"/>
    <property type="match status" value="1"/>
</dbReference>
<evidence type="ECO:0000256" key="17">
    <source>
        <dbReference type="SAM" id="Coils"/>
    </source>
</evidence>
<dbReference type="EMBL" id="AMQN01011714">
    <property type="status" value="NOT_ANNOTATED_CDS"/>
    <property type="molecule type" value="Genomic_DNA"/>
</dbReference>
<dbReference type="Gene3D" id="3.30.565.10">
    <property type="entry name" value="Histidine kinase-like ATPase, C-terminal domain"/>
    <property type="match status" value="1"/>
</dbReference>
<dbReference type="PROSITE" id="PS50880">
    <property type="entry name" value="TOPRIM"/>
    <property type="match status" value="1"/>
</dbReference>
<dbReference type="FunFam" id="3.30.1360.40:FF:000003">
    <property type="entry name" value="DNA topoisomerase 2"/>
    <property type="match status" value="1"/>
</dbReference>
<keyword evidence="17" id="KW-0175">Coiled coil</keyword>
<evidence type="ECO:0000256" key="1">
    <source>
        <dbReference type="ARBA" id="ARBA00000185"/>
    </source>
</evidence>
<dbReference type="Pfam" id="PF16898">
    <property type="entry name" value="TOPRIM_C"/>
    <property type="match status" value="1"/>
</dbReference>
<dbReference type="InterPro" id="IPR036890">
    <property type="entry name" value="HATPase_C_sf"/>
</dbReference>
<dbReference type="CDD" id="cd00187">
    <property type="entry name" value="TOP4c"/>
    <property type="match status" value="1"/>
</dbReference>
<dbReference type="FunFam" id="3.30.565.10:FF:000004">
    <property type="entry name" value="DNA topoisomerase 2"/>
    <property type="match status" value="1"/>
</dbReference>
<evidence type="ECO:0000256" key="11">
    <source>
        <dbReference type="ARBA" id="ARBA00023029"/>
    </source>
</evidence>
<evidence type="ECO:0000256" key="5">
    <source>
        <dbReference type="ARBA" id="ARBA00004123"/>
    </source>
</evidence>
<evidence type="ECO:0000313" key="21">
    <source>
        <dbReference type="EnsemblMetazoa" id="CapteP159718"/>
    </source>
</evidence>
<dbReference type="Pfam" id="PF00521">
    <property type="entry name" value="DNA_topoisoIV"/>
    <property type="match status" value="1"/>
</dbReference>
<proteinExistence type="inferred from homology"/>
<dbReference type="FunFam" id="1.10.268.10:FF:000002">
    <property type="entry name" value="DNA topoisomerase 2"/>
    <property type="match status" value="1"/>
</dbReference>
<evidence type="ECO:0000256" key="6">
    <source>
        <dbReference type="ARBA" id="ARBA00011080"/>
    </source>
</evidence>
<keyword evidence="14" id="KW-0539">Nucleus</keyword>
<dbReference type="PRINTS" id="PR00418">
    <property type="entry name" value="TPI2FAMILY"/>
</dbReference>
<dbReference type="SUPFAM" id="SSF55874">
    <property type="entry name" value="ATPase domain of HSP90 chaperone/DNA topoisomerase II/histidine kinase"/>
    <property type="match status" value="1"/>
</dbReference>
<dbReference type="PROSITE" id="PS52040">
    <property type="entry name" value="TOPO_IIA"/>
    <property type="match status" value="1"/>
</dbReference>
<feature type="active site" description="O-(5'-phospho-DNA)-tyrosine intermediate" evidence="15">
    <location>
        <position position="748"/>
    </location>
</feature>
<dbReference type="InterPro" id="IPR013757">
    <property type="entry name" value="Topo_IIA_A_a_sf"/>
</dbReference>
<dbReference type="SMART" id="SM00434">
    <property type="entry name" value="TOP4c"/>
    <property type="match status" value="1"/>
</dbReference>
<keyword evidence="22" id="KW-1185">Reference proteome</keyword>
<dbReference type="InterPro" id="IPR020568">
    <property type="entry name" value="Ribosomal_Su5_D2-typ_SF"/>
</dbReference>
<dbReference type="Pfam" id="PF02518">
    <property type="entry name" value="HATPase_c"/>
    <property type="match status" value="1"/>
</dbReference>
<feature type="compositionally biased region" description="Acidic residues" evidence="18">
    <location>
        <begin position="1199"/>
        <end position="1208"/>
    </location>
</feature>
<dbReference type="InterPro" id="IPR050634">
    <property type="entry name" value="DNA_Topoisomerase_II"/>
</dbReference>
<feature type="compositionally biased region" description="Basic residues" evidence="18">
    <location>
        <begin position="1250"/>
        <end position="1261"/>
    </location>
</feature>
<evidence type="ECO:0000313" key="22">
    <source>
        <dbReference type="Proteomes" id="UP000014760"/>
    </source>
</evidence>
<keyword evidence="8 16" id="KW-0547">Nucleotide-binding</keyword>
<dbReference type="Proteomes" id="UP000014760">
    <property type="component" value="Unassembled WGS sequence"/>
</dbReference>
<keyword evidence="9 16" id="KW-0067">ATP-binding</keyword>
<dbReference type="OMA" id="NCYVVEM"/>
<dbReference type="GO" id="GO:0003918">
    <property type="term" value="F:DNA topoisomerase type II (double strand cut, ATP-hydrolyzing) activity"/>
    <property type="evidence" value="ECO:0007669"/>
    <property type="project" value="UniProtKB-UniRule"/>
</dbReference>
<dbReference type="GO" id="GO:0005634">
    <property type="term" value="C:nucleus"/>
    <property type="evidence" value="ECO:0007669"/>
    <property type="project" value="UniProtKB-SubCell"/>
</dbReference>
<dbReference type="GO" id="GO:0000712">
    <property type="term" value="P:resolution of meiotic recombination intermediates"/>
    <property type="evidence" value="ECO:0007669"/>
    <property type="project" value="TreeGrafter"/>
</dbReference>
<feature type="region of interest" description="Disordered" evidence="18">
    <location>
        <begin position="1177"/>
        <end position="1533"/>
    </location>
</feature>
<evidence type="ECO:0000256" key="16">
    <source>
        <dbReference type="RuleBase" id="RU362094"/>
    </source>
</evidence>
<feature type="compositionally biased region" description="Low complexity" evidence="18">
    <location>
        <begin position="1412"/>
        <end position="1421"/>
    </location>
</feature>
<keyword evidence="10" id="KW-0460">Magnesium</keyword>
<dbReference type="InterPro" id="IPR014721">
    <property type="entry name" value="Ribsml_uS5_D2-typ_fold_subgr"/>
</dbReference>
<keyword evidence="7" id="KW-0479">Metal-binding</keyword>
<dbReference type="EnsemblMetazoa" id="CapteT159718">
    <property type="protein sequence ID" value="CapteP159718"/>
    <property type="gene ID" value="CapteG159718"/>
</dbReference>
<dbReference type="Gene3D" id="3.30.1360.40">
    <property type="match status" value="1"/>
</dbReference>
<comment type="cofactor">
    <cofactor evidence="4">
        <name>Mg(2+)</name>
        <dbReference type="ChEBI" id="CHEBI:18420"/>
    </cofactor>
</comment>
<dbReference type="InterPro" id="IPR034157">
    <property type="entry name" value="TOPRIM_TopoII"/>
</dbReference>
<dbReference type="PANTHER" id="PTHR10169">
    <property type="entry name" value="DNA TOPOISOMERASE/GYRASE"/>
    <property type="match status" value="1"/>
</dbReference>
<dbReference type="GO" id="GO:0006265">
    <property type="term" value="P:DNA topological change"/>
    <property type="evidence" value="ECO:0007669"/>
    <property type="project" value="UniProtKB-UniRule"/>
</dbReference>
<comment type="cofactor">
    <cofactor evidence="2">
        <name>Ca(2+)</name>
        <dbReference type="ChEBI" id="CHEBI:29108"/>
    </cofactor>
</comment>
<dbReference type="Gene3D" id="3.90.199.10">
    <property type="entry name" value="Topoisomerase II, domain 5"/>
    <property type="match status" value="1"/>
</dbReference>
<reference evidence="22" key="2">
    <citation type="journal article" date="2013" name="Nature">
        <title>Insights into bilaterian evolution from three spiralian genomes.</title>
        <authorList>
            <person name="Simakov O."/>
            <person name="Marletaz F."/>
            <person name="Cho S.J."/>
            <person name="Edsinger-Gonzales E."/>
            <person name="Havlak P."/>
            <person name="Hellsten U."/>
            <person name="Kuo D.H."/>
            <person name="Larsson T."/>
            <person name="Lv J."/>
            <person name="Arendt D."/>
            <person name="Savage R."/>
            <person name="Osoegawa K."/>
            <person name="de Jong P."/>
            <person name="Grimwood J."/>
            <person name="Chapman J.A."/>
            <person name="Shapiro H."/>
            <person name="Aerts A."/>
            <person name="Otillar R.P."/>
            <person name="Terry A.Y."/>
            <person name="Boore J.L."/>
            <person name="Grigoriev I.V."/>
            <person name="Lindberg D.R."/>
            <person name="Seaver E.C."/>
            <person name="Weisblat D.A."/>
            <person name="Putnam N.H."/>
            <person name="Rokhsar D.S."/>
        </authorList>
    </citation>
    <scope>NUCLEOTIDE SEQUENCE</scope>
    <source>
        <strain evidence="22">I ESC-2004</strain>
    </source>
</reference>
<dbReference type="GO" id="GO:0003677">
    <property type="term" value="F:DNA binding"/>
    <property type="evidence" value="ECO:0007669"/>
    <property type="project" value="UniProtKB-UniRule"/>
</dbReference>
<dbReference type="CDD" id="cd03365">
    <property type="entry name" value="TOPRIM_TopoIIA"/>
    <property type="match status" value="1"/>
</dbReference>
<evidence type="ECO:0000256" key="15">
    <source>
        <dbReference type="PROSITE-ProRule" id="PRU01384"/>
    </source>
</evidence>
<feature type="compositionally biased region" description="Basic and acidic residues" evidence="18">
    <location>
        <begin position="1209"/>
        <end position="1218"/>
    </location>
</feature>
<dbReference type="PRINTS" id="PR01158">
    <property type="entry name" value="TOPISMRASEII"/>
</dbReference>
<dbReference type="CDD" id="cd16930">
    <property type="entry name" value="HATPase_TopII-like"/>
    <property type="match status" value="1"/>
</dbReference>
<feature type="coiled-coil region" evidence="17">
    <location>
        <begin position="1104"/>
        <end position="1131"/>
    </location>
</feature>
<dbReference type="Gene3D" id="3.30.230.10">
    <property type="match status" value="1"/>
</dbReference>
<feature type="compositionally biased region" description="Basic residues" evidence="18">
    <location>
        <begin position="1295"/>
        <end position="1306"/>
    </location>
</feature>
<protein>
    <recommendedName>
        <fullName evidence="16">DNA topoisomerase 2</fullName>
        <ecNumber evidence="16">5.6.2.2</ecNumber>
    </recommendedName>
</protein>
<dbReference type="InterPro" id="IPR031660">
    <property type="entry name" value="TOPRIM_C"/>
</dbReference>
<evidence type="ECO:0000256" key="7">
    <source>
        <dbReference type="ARBA" id="ARBA00022723"/>
    </source>
</evidence>
<feature type="domain" description="Toprim" evidence="19">
    <location>
        <begin position="398"/>
        <end position="515"/>
    </location>
</feature>
<dbReference type="InterPro" id="IPR013506">
    <property type="entry name" value="Topo_IIA_bsu_dom2"/>
</dbReference>
<evidence type="ECO:0000256" key="12">
    <source>
        <dbReference type="ARBA" id="ARBA00023125"/>
    </source>
</evidence>
<name>X1Z8P6_CAPTE</name>
<organism evidence="21 22">
    <name type="scientific">Capitella teleta</name>
    <name type="common">Polychaete worm</name>
    <dbReference type="NCBI Taxonomy" id="283909"/>
    <lineage>
        <taxon>Eukaryota</taxon>
        <taxon>Metazoa</taxon>
        <taxon>Spiralia</taxon>
        <taxon>Lophotrochozoa</taxon>
        <taxon>Annelida</taxon>
        <taxon>Polychaeta</taxon>
        <taxon>Sedentaria</taxon>
        <taxon>Scolecida</taxon>
        <taxon>Capitellidae</taxon>
        <taxon>Capitella</taxon>
    </lineage>
</organism>
<comment type="subcellular location">
    <subcellularLocation>
        <location evidence="5">Nucleus</location>
    </subcellularLocation>
</comment>
<dbReference type="SUPFAM" id="SSF56719">
    <property type="entry name" value="Type II DNA topoisomerase"/>
    <property type="match status" value="1"/>
</dbReference>
<dbReference type="InterPro" id="IPR001154">
    <property type="entry name" value="TopoII_euk"/>
</dbReference>
<evidence type="ECO:0000256" key="8">
    <source>
        <dbReference type="ARBA" id="ARBA00022741"/>
    </source>
</evidence>
<comment type="similarity">
    <text evidence="6 16">Belongs to the type II topoisomerase family.</text>
</comment>
<feature type="compositionally biased region" description="Basic and acidic residues" evidence="18">
    <location>
        <begin position="1318"/>
        <end position="1328"/>
    </location>
</feature>
<dbReference type="SUPFAM" id="SSF54211">
    <property type="entry name" value="Ribosomal protein S5 domain 2-like"/>
    <property type="match status" value="1"/>
</dbReference>
<keyword evidence="11 15" id="KW-0799">Topoisomerase</keyword>
<keyword evidence="13 15" id="KW-0413">Isomerase</keyword>
<comment type="catalytic activity">
    <reaction evidence="1 15 16">
        <text>ATP-dependent breakage, passage and rejoining of double-stranded DNA.</text>
        <dbReference type="EC" id="5.6.2.2"/>
    </reaction>
</comment>
<feature type="domain" description="Topo IIA-type catalytic" evidence="20">
    <location>
        <begin position="658"/>
        <end position="1111"/>
    </location>
</feature>
<evidence type="ECO:0000256" key="14">
    <source>
        <dbReference type="ARBA" id="ARBA00023242"/>
    </source>
</evidence>
<dbReference type="HOGENOM" id="CLU_001935_1_0_1"/>
<dbReference type="InterPro" id="IPR018522">
    <property type="entry name" value="TopoIIA_CS"/>
</dbReference>